<keyword evidence="6" id="KW-1185">Reference proteome</keyword>
<dbReference type="AlphaFoldDB" id="A0A9X1X395"/>
<gene>
    <name evidence="5" type="ORF">MUY27_12160</name>
</gene>
<sequence length="404" mass="44426">MNNVPPIPADEFDRISALSNLDLDYSNLNDSLKDLTRLAAKVAGTDISLINLIDSFTQWSVANYGLEIEQLPREDSICQYTIVSDEKFEVKNLSLDDRFKDKLYVTGDPNVRYYYGVPLRADGYHIGALCVLDPKEDKALSPEKEELLRIIAGEIVTRLKILHLVESLQDKVKTASETQRRLAHDIRGPLGGIIGLANVIAEQGDENQMEEVLEFVTLIYKSGKSILELADEILGNDQLLKKADKLNSNQFNLAVLKEKLLKLYGPQAKSKHVKFEVVSSPDNEKVPFSKNKLLQIVGNLVSNAIKFTPADGLVSVKLSLNVGTKGNTLQIVVSDTGVGMTEDKIQMILTGKGESTTGTGGEQGYGFGLALVKHLMDSLKGKLSITSEPEKGTSFTLELPQFES</sequence>
<dbReference type="PANTHER" id="PTHR43547:SF2">
    <property type="entry name" value="HYBRID SIGNAL TRANSDUCTION HISTIDINE KINASE C"/>
    <property type="match status" value="1"/>
</dbReference>
<dbReference type="InterPro" id="IPR003661">
    <property type="entry name" value="HisK_dim/P_dom"/>
</dbReference>
<dbReference type="SUPFAM" id="SSF55874">
    <property type="entry name" value="ATPase domain of HSP90 chaperone/DNA topoisomerase II/histidine kinase"/>
    <property type="match status" value="1"/>
</dbReference>
<comment type="catalytic activity">
    <reaction evidence="1">
        <text>ATP + protein L-histidine = ADP + protein N-phospho-L-histidine.</text>
        <dbReference type="EC" id="2.7.13.3"/>
    </reaction>
</comment>
<protein>
    <recommendedName>
        <fullName evidence="2">histidine kinase</fullName>
        <ecNumber evidence="2">2.7.13.3</ecNumber>
    </recommendedName>
</protein>
<comment type="caution">
    <text evidence="5">The sequence shown here is derived from an EMBL/GenBank/DDBJ whole genome shotgun (WGS) entry which is preliminary data.</text>
</comment>
<evidence type="ECO:0000256" key="1">
    <source>
        <dbReference type="ARBA" id="ARBA00000085"/>
    </source>
</evidence>
<dbReference type="Gene3D" id="1.10.287.130">
    <property type="match status" value="1"/>
</dbReference>
<keyword evidence="3" id="KW-0597">Phosphoprotein</keyword>
<dbReference type="CDD" id="cd00082">
    <property type="entry name" value="HisKA"/>
    <property type="match status" value="1"/>
</dbReference>
<dbReference type="InterPro" id="IPR036097">
    <property type="entry name" value="HisK_dim/P_sf"/>
</dbReference>
<dbReference type="PRINTS" id="PR00344">
    <property type="entry name" value="BCTRLSENSOR"/>
</dbReference>
<dbReference type="Proteomes" id="UP001139450">
    <property type="component" value="Unassembled WGS sequence"/>
</dbReference>
<dbReference type="EMBL" id="JALJEJ010000005">
    <property type="protein sequence ID" value="MCJ8210462.1"/>
    <property type="molecule type" value="Genomic_DNA"/>
</dbReference>
<keyword evidence="5" id="KW-0418">Kinase</keyword>
<feature type="domain" description="Histidine kinase" evidence="4">
    <location>
        <begin position="181"/>
        <end position="403"/>
    </location>
</feature>
<dbReference type="InterPro" id="IPR003594">
    <property type="entry name" value="HATPase_dom"/>
</dbReference>
<evidence type="ECO:0000259" key="4">
    <source>
        <dbReference type="PROSITE" id="PS50109"/>
    </source>
</evidence>
<dbReference type="Pfam" id="PF02518">
    <property type="entry name" value="HATPase_c"/>
    <property type="match status" value="1"/>
</dbReference>
<dbReference type="Pfam" id="PF01590">
    <property type="entry name" value="GAF"/>
    <property type="match status" value="1"/>
</dbReference>
<keyword evidence="5" id="KW-0808">Transferase</keyword>
<dbReference type="RefSeq" id="WP_245130301.1">
    <property type="nucleotide sequence ID" value="NZ_JALJEJ010000005.1"/>
</dbReference>
<dbReference type="SMART" id="SM00387">
    <property type="entry name" value="HATPase_c"/>
    <property type="match status" value="1"/>
</dbReference>
<dbReference type="InterPro" id="IPR029016">
    <property type="entry name" value="GAF-like_dom_sf"/>
</dbReference>
<dbReference type="SMART" id="SM00065">
    <property type="entry name" value="GAF"/>
    <property type="match status" value="1"/>
</dbReference>
<dbReference type="SUPFAM" id="SSF55781">
    <property type="entry name" value="GAF domain-like"/>
    <property type="match status" value="1"/>
</dbReference>
<name>A0A9X1X395_9SPHI</name>
<dbReference type="EC" id="2.7.13.3" evidence="2"/>
<evidence type="ECO:0000313" key="6">
    <source>
        <dbReference type="Proteomes" id="UP001139450"/>
    </source>
</evidence>
<dbReference type="InterPro" id="IPR036890">
    <property type="entry name" value="HATPase_C_sf"/>
</dbReference>
<evidence type="ECO:0000256" key="2">
    <source>
        <dbReference type="ARBA" id="ARBA00012438"/>
    </source>
</evidence>
<dbReference type="Gene3D" id="3.30.450.40">
    <property type="match status" value="1"/>
</dbReference>
<dbReference type="Gene3D" id="3.30.565.10">
    <property type="entry name" value="Histidine kinase-like ATPase, C-terminal domain"/>
    <property type="match status" value="1"/>
</dbReference>
<dbReference type="GO" id="GO:0000155">
    <property type="term" value="F:phosphorelay sensor kinase activity"/>
    <property type="evidence" value="ECO:0007669"/>
    <property type="project" value="InterPro"/>
</dbReference>
<dbReference type="InterPro" id="IPR005467">
    <property type="entry name" value="His_kinase_dom"/>
</dbReference>
<dbReference type="SUPFAM" id="SSF47384">
    <property type="entry name" value="Homodimeric domain of signal transducing histidine kinase"/>
    <property type="match status" value="1"/>
</dbReference>
<dbReference type="InterPro" id="IPR003018">
    <property type="entry name" value="GAF"/>
</dbReference>
<reference evidence="5" key="1">
    <citation type="submission" date="2022-04" db="EMBL/GenBank/DDBJ databases">
        <title>Mucilaginibacter sp. RS28 isolated from freshwater.</title>
        <authorList>
            <person name="Ko S.-R."/>
        </authorList>
    </citation>
    <scope>NUCLEOTIDE SEQUENCE</scope>
    <source>
        <strain evidence="5">RS28</strain>
    </source>
</reference>
<dbReference type="PROSITE" id="PS50109">
    <property type="entry name" value="HIS_KIN"/>
    <property type="match status" value="1"/>
</dbReference>
<evidence type="ECO:0000313" key="5">
    <source>
        <dbReference type="EMBL" id="MCJ8210462.1"/>
    </source>
</evidence>
<dbReference type="PANTHER" id="PTHR43547">
    <property type="entry name" value="TWO-COMPONENT HISTIDINE KINASE"/>
    <property type="match status" value="1"/>
</dbReference>
<accession>A0A9X1X395</accession>
<organism evidence="5 6">
    <name type="scientific">Mucilaginibacter straminoryzae</name>
    <dbReference type="NCBI Taxonomy" id="2932774"/>
    <lineage>
        <taxon>Bacteria</taxon>
        <taxon>Pseudomonadati</taxon>
        <taxon>Bacteroidota</taxon>
        <taxon>Sphingobacteriia</taxon>
        <taxon>Sphingobacteriales</taxon>
        <taxon>Sphingobacteriaceae</taxon>
        <taxon>Mucilaginibacter</taxon>
    </lineage>
</organism>
<proteinExistence type="predicted"/>
<dbReference type="InterPro" id="IPR004358">
    <property type="entry name" value="Sig_transdc_His_kin-like_C"/>
</dbReference>
<evidence type="ECO:0000256" key="3">
    <source>
        <dbReference type="ARBA" id="ARBA00022553"/>
    </source>
</evidence>